<reference evidence="10 11" key="1">
    <citation type="submission" date="2023-05" db="EMBL/GenBank/DDBJ databases">
        <title>Lithophilousrod everest ZFBP1038 complete genpme.</title>
        <authorList>
            <person name="Tian M."/>
        </authorList>
    </citation>
    <scope>NUCLEOTIDE SEQUENCE [LARGE SCALE GENOMIC DNA]</scope>
    <source>
        <strain evidence="10 11">ZFBP1038</strain>
    </source>
</reference>
<dbReference type="PROSITE" id="PS51459">
    <property type="entry name" value="FIDO"/>
    <property type="match status" value="1"/>
</dbReference>
<organism evidence="10 11">
    <name type="scientific">Saxibacter everestensis</name>
    <dbReference type="NCBI Taxonomy" id="2909229"/>
    <lineage>
        <taxon>Bacteria</taxon>
        <taxon>Bacillati</taxon>
        <taxon>Actinomycetota</taxon>
        <taxon>Actinomycetes</taxon>
        <taxon>Micrococcales</taxon>
        <taxon>Brevibacteriaceae</taxon>
        <taxon>Saxibacter</taxon>
    </lineage>
</organism>
<dbReference type="InterPro" id="IPR036597">
    <property type="entry name" value="Fido-like_dom_sf"/>
</dbReference>
<comment type="catalytic activity">
    <reaction evidence="7">
        <text>L-tyrosyl-[protein] + ATP = O-(5'-adenylyl)-L-tyrosyl-[protein] + diphosphate</text>
        <dbReference type="Rhea" id="RHEA:54288"/>
        <dbReference type="Rhea" id="RHEA-COMP:10136"/>
        <dbReference type="Rhea" id="RHEA-COMP:13846"/>
        <dbReference type="ChEBI" id="CHEBI:30616"/>
        <dbReference type="ChEBI" id="CHEBI:33019"/>
        <dbReference type="ChEBI" id="CHEBI:46858"/>
        <dbReference type="ChEBI" id="CHEBI:83624"/>
        <dbReference type="EC" id="2.7.7.108"/>
    </reaction>
</comment>
<evidence type="ECO:0000313" key="11">
    <source>
        <dbReference type="Proteomes" id="UP001209083"/>
    </source>
</evidence>
<gene>
    <name evidence="10" type="ORF">LWF01_17500</name>
</gene>
<evidence type="ECO:0000256" key="3">
    <source>
        <dbReference type="ARBA" id="ARBA00022741"/>
    </source>
</evidence>
<dbReference type="EC" id="2.7.7.108" evidence="5"/>
<evidence type="ECO:0000256" key="2">
    <source>
        <dbReference type="ARBA" id="ARBA00022695"/>
    </source>
</evidence>
<evidence type="ECO:0000256" key="4">
    <source>
        <dbReference type="ARBA" id="ARBA00022840"/>
    </source>
</evidence>
<dbReference type="PANTHER" id="PTHR39560:SF1">
    <property type="entry name" value="PROTEIN ADENYLYLTRANSFERASE FIC-RELATED"/>
    <property type="match status" value="1"/>
</dbReference>
<evidence type="ECO:0000256" key="1">
    <source>
        <dbReference type="ARBA" id="ARBA00022679"/>
    </source>
</evidence>
<evidence type="ECO:0000256" key="8">
    <source>
        <dbReference type="SAM" id="MobiDB-lite"/>
    </source>
</evidence>
<feature type="domain" description="Fido" evidence="9">
    <location>
        <begin position="37"/>
        <end position="178"/>
    </location>
</feature>
<dbReference type="InterPro" id="IPR003812">
    <property type="entry name" value="Fido"/>
</dbReference>
<dbReference type="RefSeq" id="WP_349638654.1">
    <property type="nucleotide sequence ID" value="NZ_CP090958.1"/>
</dbReference>
<evidence type="ECO:0000256" key="6">
    <source>
        <dbReference type="ARBA" id="ARBA00047939"/>
    </source>
</evidence>
<keyword evidence="1" id="KW-0808">Transferase</keyword>
<comment type="catalytic activity">
    <reaction evidence="6">
        <text>L-threonyl-[protein] + ATP = 3-O-(5'-adenylyl)-L-threonyl-[protein] + diphosphate</text>
        <dbReference type="Rhea" id="RHEA:54292"/>
        <dbReference type="Rhea" id="RHEA-COMP:11060"/>
        <dbReference type="Rhea" id="RHEA-COMP:13847"/>
        <dbReference type="ChEBI" id="CHEBI:30013"/>
        <dbReference type="ChEBI" id="CHEBI:30616"/>
        <dbReference type="ChEBI" id="CHEBI:33019"/>
        <dbReference type="ChEBI" id="CHEBI:138113"/>
        <dbReference type="EC" id="2.7.7.108"/>
    </reaction>
</comment>
<feature type="compositionally biased region" description="Gly residues" evidence="8">
    <location>
        <begin position="232"/>
        <end position="241"/>
    </location>
</feature>
<keyword evidence="4" id="KW-0067">ATP-binding</keyword>
<evidence type="ECO:0000313" key="10">
    <source>
        <dbReference type="EMBL" id="WGW11860.1"/>
    </source>
</evidence>
<accession>A0ABY8QTY5</accession>
<feature type="region of interest" description="Disordered" evidence="8">
    <location>
        <begin position="203"/>
        <end position="241"/>
    </location>
</feature>
<keyword evidence="2" id="KW-0548">Nucleotidyltransferase</keyword>
<keyword evidence="3" id="KW-0547">Nucleotide-binding</keyword>
<dbReference type="EMBL" id="CP090958">
    <property type="protein sequence ID" value="WGW11860.1"/>
    <property type="molecule type" value="Genomic_DNA"/>
</dbReference>
<dbReference type="Proteomes" id="UP001209083">
    <property type="component" value="Chromosome"/>
</dbReference>
<keyword evidence="11" id="KW-1185">Reference proteome</keyword>
<name>A0ABY8QTY5_9MICO</name>
<sequence length="241" mass="26762">MRNKIGARTKVALDEAEGDLSFARLMQLMDHPPKATGDLNELCAIHRQLFQDVYEWAGEPRTVDIRKNVAGAEHFLPVSMIERAGGFAAEELHADNYLRGMDRDRFIDRLAYHYDQFNYVHPFREGNGRTQRVFWNRVARDAGWQLNWRAVRGSTNDAACRAASEHRDLAPLCGMFGEIVAKATPVAERGAAWRAAEQARLSFPTGPSGAVQRRHGGPSSTPQARITRAPGRGPGGLGEGR</sequence>
<dbReference type="PANTHER" id="PTHR39560">
    <property type="entry name" value="PROTEIN ADENYLYLTRANSFERASE FIC-RELATED"/>
    <property type="match status" value="1"/>
</dbReference>
<evidence type="ECO:0000256" key="7">
    <source>
        <dbReference type="ARBA" id="ARBA00048696"/>
    </source>
</evidence>
<protein>
    <recommendedName>
        <fullName evidence="5">protein adenylyltransferase</fullName>
        <ecNumber evidence="5">2.7.7.108</ecNumber>
    </recommendedName>
</protein>
<proteinExistence type="predicted"/>
<dbReference type="Gene3D" id="1.10.3290.10">
    <property type="entry name" value="Fido-like domain"/>
    <property type="match status" value="1"/>
</dbReference>
<evidence type="ECO:0000259" key="9">
    <source>
        <dbReference type="PROSITE" id="PS51459"/>
    </source>
</evidence>
<evidence type="ECO:0000256" key="5">
    <source>
        <dbReference type="ARBA" id="ARBA00034531"/>
    </source>
</evidence>
<dbReference type="SUPFAM" id="SSF140931">
    <property type="entry name" value="Fic-like"/>
    <property type="match status" value="1"/>
</dbReference>
<dbReference type="Pfam" id="PF02661">
    <property type="entry name" value="Fic"/>
    <property type="match status" value="1"/>
</dbReference>